<comment type="caution">
    <text evidence="7">The sequence shown here is derived from an EMBL/GenBank/DDBJ whole genome shotgun (WGS) entry which is preliminary data.</text>
</comment>
<evidence type="ECO:0000259" key="6">
    <source>
        <dbReference type="PROSITE" id="PS50850"/>
    </source>
</evidence>
<dbReference type="InterPro" id="IPR036259">
    <property type="entry name" value="MFS_trans_sf"/>
</dbReference>
<dbReference type="Proteomes" id="UP000567293">
    <property type="component" value="Unassembled WGS sequence"/>
</dbReference>
<feature type="transmembrane region" description="Helical" evidence="5">
    <location>
        <begin position="73"/>
        <end position="95"/>
    </location>
</feature>
<protein>
    <submittedName>
        <fullName evidence="7">MFS transporter</fullName>
    </submittedName>
</protein>
<evidence type="ECO:0000313" key="7">
    <source>
        <dbReference type="EMBL" id="MBA0088330.1"/>
    </source>
</evidence>
<accession>A0A7V8NW51</accession>
<dbReference type="AlphaFoldDB" id="A0A7V8NW51"/>
<feature type="transmembrane region" description="Helical" evidence="5">
    <location>
        <begin position="268"/>
        <end position="290"/>
    </location>
</feature>
<dbReference type="Gene3D" id="1.20.1250.20">
    <property type="entry name" value="MFS general substrate transporter like domains"/>
    <property type="match status" value="2"/>
</dbReference>
<dbReference type="EMBL" id="JACDQQ010002449">
    <property type="protein sequence ID" value="MBA0088330.1"/>
    <property type="molecule type" value="Genomic_DNA"/>
</dbReference>
<dbReference type="PANTHER" id="PTHR11662">
    <property type="entry name" value="SOLUTE CARRIER FAMILY 17"/>
    <property type="match status" value="1"/>
</dbReference>
<dbReference type="GO" id="GO:0016020">
    <property type="term" value="C:membrane"/>
    <property type="evidence" value="ECO:0007669"/>
    <property type="project" value="UniProtKB-SubCell"/>
</dbReference>
<comment type="subcellular location">
    <subcellularLocation>
        <location evidence="1">Membrane</location>
        <topology evidence="1">Multi-pass membrane protein</topology>
    </subcellularLocation>
</comment>
<dbReference type="PROSITE" id="PS50850">
    <property type="entry name" value="MFS"/>
    <property type="match status" value="1"/>
</dbReference>
<feature type="transmembrane region" description="Helical" evidence="5">
    <location>
        <begin position="326"/>
        <end position="345"/>
    </location>
</feature>
<feature type="transmembrane region" description="Helical" evidence="5">
    <location>
        <begin position="389"/>
        <end position="410"/>
    </location>
</feature>
<gene>
    <name evidence="7" type="ORF">HRJ53_25375</name>
</gene>
<keyword evidence="4 5" id="KW-0472">Membrane</keyword>
<evidence type="ECO:0000256" key="2">
    <source>
        <dbReference type="ARBA" id="ARBA00022692"/>
    </source>
</evidence>
<dbReference type="InterPro" id="IPR011701">
    <property type="entry name" value="MFS"/>
</dbReference>
<feature type="domain" description="Major facilitator superfamily (MFS) profile" evidence="6">
    <location>
        <begin position="8"/>
        <end position="415"/>
    </location>
</feature>
<reference evidence="7" key="1">
    <citation type="submission" date="2020-06" db="EMBL/GenBank/DDBJ databases">
        <title>Legume-microbial interactions unlock mineral nutrients during tropical forest succession.</title>
        <authorList>
            <person name="Epihov D.Z."/>
        </authorList>
    </citation>
    <scope>NUCLEOTIDE SEQUENCE [LARGE SCALE GENOMIC DNA]</scope>
    <source>
        <strain evidence="7">Pan2503</strain>
    </source>
</reference>
<keyword evidence="2 5" id="KW-0812">Transmembrane</keyword>
<dbReference type="PANTHER" id="PTHR11662:SF399">
    <property type="entry name" value="FI19708P1-RELATED"/>
    <property type="match status" value="1"/>
</dbReference>
<proteinExistence type="predicted"/>
<feature type="transmembrane region" description="Helical" evidence="5">
    <location>
        <begin position="162"/>
        <end position="182"/>
    </location>
</feature>
<dbReference type="CDD" id="cd17319">
    <property type="entry name" value="MFS_ExuT_GudP_like"/>
    <property type="match status" value="1"/>
</dbReference>
<feature type="transmembrane region" description="Helical" evidence="5">
    <location>
        <begin position="357"/>
        <end position="383"/>
    </location>
</feature>
<dbReference type="InterPro" id="IPR050382">
    <property type="entry name" value="MFS_Na/Anion_cotransporter"/>
</dbReference>
<keyword evidence="8" id="KW-1185">Reference proteome</keyword>
<feature type="transmembrane region" description="Helical" evidence="5">
    <location>
        <begin position="6"/>
        <end position="21"/>
    </location>
</feature>
<feature type="transmembrane region" description="Helical" evidence="5">
    <location>
        <begin position="227"/>
        <end position="248"/>
    </location>
</feature>
<organism evidence="7 8">
    <name type="scientific">Candidatus Acidiferrum panamense</name>
    <dbReference type="NCBI Taxonomy" id="2741543"/>
    <lineage>
        <taxon>Bacteria</taxon>
        <taxon>Pseudomonadati</taxon>
        <taxon>Acidobacteriota</taxon>
        <taxon>Terriglobia</taxon>
        <taxon>Candidatus Acidiferrales</taxon>
        <taxon>Candidatus Acidiferrum</taxon>
    </lineage>
</organism>
<evidence type="ECO:0000313" key="8">
    <source>
        <dbReference type="Proteomes" id="UP000567293"/>
    </source>
</evidence>
<dbReference type="InterPro" id="IPR020846">
    <property type="entry name" value="MFS_dom"/>
</dbReference>
<dbReference type="SUPFAM" id="SSF103473">
    <property type="entry name" value="MFS general substrate transporter"/>
    <property type="match status" value="1"/>
</dbReference>
<evidence type="ECO:0000256" key="5">
    <source>
        <dbReference type="SAM" id="Phobius"/>
    </source>
</evidence>
<evidence type="ECO:0000256" key="3">
    <source>
        <dbReference type="ARBA" id="ARBA00022989"/>
    </source>
</evidence>
<evidence type="ECO:0000256" key="1">
    <source>
        <dbReference type="ARBA" id="ARBA00004141"/>
    </source>
</evidence>
<keyword evidence="3 5" id="KW-1133">Transmembrane helix</keyword>
<evidence type="ECO:0000256" key="4">
    <source>
        <dbReference type="ARBA" id="ARBA00023136"/>
    </source>
</evidence>
<sequence>MRRRRWGIAWLLSFGVLVNYFDRVNLSVSQDALRAAFGISPLMFGYLSSAYSWTYAACQLPSGLLLDRFGVRLVGRISTFLWSVASFGAAVSSGIRGFFVARFLLGIGEAPTFPANAKAIGYWFPGSERSLATAIFDAAAKFASAIGVPLIGILLLRFGWRWSFAATGFVSLLYFALFYASYRNPSEDYLLSAAEREFIIRGGAQPEDAARAAKGAPLTYLLRQRKVCGLALGFASYNYTFYLLLTWLPSYFESALHVNLMHSVLFTSVPWLFATLVDLLVGGWLVDTLVQRGWSPLRVRKAVLVGGTSFGLGILGAAHARTPVAALFWISMSIGGLSAASPVGWSIPSLIAPRESVGTLGGIINFCNHLAGIAAPIATGYIVKATNSFSGAFAAATVFLLIGIAGYVFLLGRIEPIPEPA</sequence>
<feature type="transmembrane region" description="Helical" evidence="5">
    <location>
        <begin position="302"/>
        <end position="320"/>
    </location>
</feature>
<name>A0A7V8NW51_9BACT</name>
<dbReference type="Pfam" id="PF07690">
    <property type="entry name" value="MFS_1"/>
    <property type="match status" value="1"/>
</dbReference>
<dbReference type="GO" id="GO:0022857">
    <property type="term" value="F:transmembrane transporter activity"/>
    <property type="evidence" value="ECO:0007669"/>
    <property type="project" value="InterPro"/>
</dbReference>